<keyword evidence="7" id="KW-1185">Reference proteome</keyword>
<dbReference type="InterPro" id="IPR001128">
    <property type="entry name" value="Cyt_P450"/>
</dbReference>
<dbReference type="PANTHER" id="PTHR47947:SF29">
    <property type="entry name" value="CYTOCHROME P450 CYP82D47-LIKE"/>
    <property type="match status" value="1"/>
</dbReference>
<sequence>MAEECFAVHDTVFSTRPSILASRVLGYENAMFGFAPYGPFWREMRKITTIELLSSHRLDMLKQKRSSQVEAAIRELFELCVRKGCAETGVLVEMKHWFGDLMLNVLLRMVAGKQCCGGGADCEEGEVQCFENLIGDVSFLFGVFVLSDTIPFLGWLDVNGYKKPMKRTAKKLDSMIGRLLEEHKQNRLSGGEGKEDQDFMDVMLTILGDAEISGFDADTINKATCLVSICLLNKSIKASSFETNYLYMHLPAFDERSQQNFVYFVL</sequence>
<evidence type="ECO:0000313" key="7">
    <source>
        <dbReference type="Proteomes" id="UP000327013"/>
    </source>
</evidence>
<dbReference type="GO" id="GO:0005506">
    <property type="term" value="F:iron ion binding"/>
    <property type="evidence" value="ECO:0007669"/>
    <property type="project" value="InterPro"/>
</dbReference>
<dbReference type="EMBL" id="CM017321">
    <property type="protein sequence ID" value="KAE7999829.1"/>
    <property type="molecule type" value="Genomic_DNA"/>
</dbReference>
<dbReference type="Proteomes" id="UP000327013">
    <property type="component" value="Chromosome 1"/>
</dbReference>
<dbReference type="GO" id="GO:0020037">
    <property type="term" value="F:heme binding"/>
    <property type="evidence" value="ECO:0007669"/>
    <property type="project" value="InterPro"/>
</dbReference>
<dbReference type="OrthoDB" id="2789670at2759"/>
<dbReference type="GO" id="GO:0004497">
    <property type="term" value="F:monooxygenase activity"/>
    <property type="evidence" value="ECO:0007669"/>
    <property type="project" value="UniProtKB-KW"/>
</dbReference>
<dbReference type="Pfam" id="PF00067">
    <property type="entry name" value="p450"/>
    <property type="match status" value="1"/>
</dbReference>
<dbReference type="InterPro" id="IPR036396">
    <property type="entry name" value="Cyt_P450_sf"/>
</dbReference>
<accession>A0A5N6QMB1</accession>
<keyword evidence="3" id="KW-0560">Oxidoreductase</keyword>
<dbReference type="InterPro" id="IPR050651">
    <property type="entry name" value="Plant_Cytochrome_P450_Monoox"/>
</dbReference>
<dbReference type="SUPFAM" id="SSF48264">
    <property type="entry name" value="Cytochrome P450"/>
    <property type="match status" value="1"/>
</dbReference>
<reference evidence="6 7" key="1">
    <citation type="submission" date="2019-06" db="EMBL/GenBank/DDBJ databases">
        <title>A chromosomal-level reference genome of Carpinus fangiana (Coryloideae, Betulaceae).</title>
        <authorList>
            <person name="Yang X."/>
            <person name="Wang Z."/>
            <person name="Zhang L."/>
            <person name="Hao G."/>
            <person name="Liu J."/>
            <person name="Yang Y."/>
        </authorList>
    </citation>
    <scope>NUCLEOTIDE SEQUENCE [LARGE SCALE GENOMIC DNA]</scope>
    <source>
        <strain evidence="6">Cfa_2016G</strain>
        <tissue evidence="6">Leaf</tissue>
    </source>
</reference>
<evidence type="ECO:0000256" key="1">
    <source>
        <dbReference type="ARBA" id="ARBA00022617"/>
    </source>
</evidence>
<protein>
    <recommendedName>
        <fullName evidence="8">Cytochrome P450</fullName>
    </recommendedName>
</protein>
<proteinExistence type="predicted"/>
<keyword evidence="1" id="KW-0349">Heme</keyword>
<gene>
    <name evidence="6" type="ORF">FH972_004224</name>
</gene>
<keyword evidence="4" id="KW-0408">Iron</keyword>
<dbReference type="GO" id="GO:0016705">
    <property type="term" value="F:oxidoreductase activity, acting on paired donors, with incorporation or reduction of molecular oxygen"/>
    <property type="evidence" value="ECO:0007669"/>
    <property type="project" value="InterPro"/>
</dbReference>
<dbReference type="PANTHER" id="PTHR47947">
    <property type="entry name" value="CYTOCHROME P450 82C3-RELATED"/>
    <property type="match status" value="1"/>
</dbReference>
<dbReference type="AlphaFoldDB" id="A0A5N6QMB1"/>
<evidence type="ECO:0000256" key="3">
    <source>
        <dbReference type="ARBA" id="ARBA00023002"/>
    </source>
</evidence>
<organism evidence="6 7">
    <name type="scientific">Carpinus fangiana</name>
    <dbReference type="NCBI Taxonomy" id="176857"/>
    <lineage>
        <taxon>Eukaryota</taxon>
        <taxon>Viridiplantae</taxon>
        <taxon>Streptophyta</taxon>
        <taxon>Embryophyta</taxon>
        <taxon>Tracheophyta</taxon>
        <taxon>Spermatophyta</taxon>
        <taxon>Magnoliopsida</taxon>
        <taxon>eudicotyledons</taxon>
        <taxon>Gunneridae</taxon>
        <taxon>Pentapetalae</taxon>
        <taxon>rosids</taxon>
        <taxon>fabids</taxon>
        <taxon>Fagales</taxon>
        <taxon>Betulaceae</taxon>
        <taxon>Carpinus</taxon>
    </lineage>
</organism>
<name>A0A5N6QMB1_9ROSI</name>
<evidence type="ECO:0000256" key="5">
    <source>
        <dbReference type="ARBA" id="ARBA00023033"/>
    </source>
</evidence>
<keyword evidence="2" id="KW-0479">Metal-binding</keyword>
<evidence type="ECO:0000256" key="4">
    <source>
        <dbReference type="ARBA" id="ARBA00023004"/>
    </source>
</evidence>
<evidence type="ECO:0008006" key="8">
    <source>
        <dbReference type="Google" id="ProtNLM"/>
    </source>
</evidence>
<evidence type="ECO:0000313" key="6">
    <source>
        <dbReference type="EMBL" id="KAE7999829.1"/>
    </source>
</evidence>
<evidence type="ECO:0000256" key="2">
    <source>
        <dbReference type="ARBA" id="ARBA00022723"/>
    </source>
</evidence>
<keyword evidence="5" id="KW-0503">Monooxygenase</keyword>
<dbReference type="Gene3D" id="1.10.630.10">
    <property type="entry name" value="Cytochrome P450"/>
    <property type="match status" value="1"/>
</dbReference>